<name>A0A2P2LEK7_RHIMU</name>
<dbReference type="AlphaFoldDB" id="A0A2P2LEK7"/>
<proteinExistence type="predicted"/>
<organism evidence="1">
    <name type="scientific">Rhizophora mucronata</name>
    <name type="common">Asiatic mangrove</name>
    <dbReference type="NCBI Taxonomy" id="61149"/>
    <lineage>
        <taxon>Eukaryota</taxon>
        <taxon>Viridiplantae</taxon>
        <taxon>Streptophyta</taxon>
        <taxon>Embryophyta</taxon>
        <taxon>Tracheophyta</taxon>
        <taxon>Spermatophyta</taxon>
        <taxon>Magnoliopsida</taxon>
        <taxon>eudicotyledons</taxon>
        <taxon>Gunneridae</taxon>
        <taxon>Pentapetalae</taxon>
        <taxon>rosids</taxon>
        <taxon>fabids</taxon>
        <taxon>Malpighiales</taxon>
        <taxon>Rhizophoraceae</taxon>
        <taxon>Rhizophora</taxon>
    </lineage>
</organism>
<dbReference type="EMBL" id="GGEC01035911">
    <property type="protein sequence ID" value="MBX16395.1"/>
    <property type="molecule type" value="Transcribed_RNA"/>
</dbReference>
<sequence>MLSLSVNSWTALYMMWGLPPKPKCKF</sequence>
<reference evidence="1" key="1">
    <citation type="submission" date="2018-02" db="EMBL/GenBank/DDBJ databases">
        <title>Rhizophora mucronata_Transcriptome.</title>
        <authorList>
            <person name="Meera S.P."/>
            <person name="Sreeshan A."/>
            <person name="Augustine A."/>
        </authorList>
    </citation>
    <scope>NUCLEOTIDE SEQUENCE</scope>
    <source>
        <tissue evidence="1">Leaf</tissue>
    </source>
</reference>
<accession>A0A2P2LEK7</accession>
<protein>
    <submittedName>
        <fullName evidence="1">Uncharacterized protein</fullName>
    </submittedName>
</protein>
<evidence type="ECO:0000313" key="1">
    <source>
        <dbReference type="EMBL" id="MBX16395.1"/>
    </source>
</evidence>